<comment type="similarity">
    <text evidence="1">Belongs to the short-chain dehydrogenases/reductases (SDR) family.</text>
</comment>
<evidence type="ECO:0000256" key="2">
    <source>
        <dbReference type="SAM" id="SignalP"/>
    </source>
</evidence>
<evidence type="ECO:0000313" key="3">
    <source>
        <dbReference type="EMBL" id="GHD25623.1"/>
    </source>
</evidence>
<feature type="signal peptide" evidence="2">
    <location>
        <begin position="1"/>
        <end position="24"/>
    </location>
</feature>
<proteinExistence type="inferred from homology"/>
<feature type="chain" id="PRO_5036712067" evidence="2">
    <location>
        <begin position="25"/>
        <end position="250"/>
    </location>
</feature>
<evidence type="ECO:0000313" key="4">
    <source>
        <dbReference type="Proteomes" id="UP000644693"/>
    </source>
</evidence>
<dbReference type="EMBL" id="BMYM01000001">
    <property type="protein sequence ID" value="GHD25623.1"/>
    <property type="molecule type" value="Genomic_DNA"/>
</dbReference>
<dbReference type="Gene3D" id="3.40.50.720">
    <property type="entry name" value="NAD(P)-binding Rossmann-like Domain"/>
    <property type="match status" value="1"/>
</dbReference>
<dbReference type="PANTHER" id="PTHR45458:SF1">
    <property type="entry name" value="SHORT CHAIN DEHYDROGENASE"/>
    <property type="match status" value="1"/>
</dbReference>
<name>A0A919CI94_9GAMM</name>
<dbReference type="InterPro" id="IPR036291">
    <property type="entry name" value="NAD(P)-bd_dom_sf"/>
</dbReference>
<reference evidence="3" key="1">
    <citation type="journal article" date="2014" name="Int. J. Syst. Evol. Microbiol.">
        <title>Complete genome sequence of Corynebacterium casei LMG S-19264T (=DSM 44701T), isolated from a smear-ripened cheese.</title>
        <authorList>
            <consortium name="US DOE Joint Genome Institute (JGI-PGF)"/>
            <person name="Walter F."/>
            <person name="Albersmeier A."/>
            <person name="Kalinowski J."/>
            <person name="Ruckert C."/>
        </authorList>
    </citation>
    <scope>NUCLEOTIDE SEQUENCE</scope>
    <source>
        <strain evidence="3">KCTC 23430</strain>
    </source>
</reference>
<dbReference type="PANTHER" id="PTHR45458">
    <property type="entry name" value="SHORT-CHAIN DEHYDROGENASE/REDUCTASE SDR"/>
    <property type="match status" value="1"/>
</dbReference>
<dbReference type="Pfam" id="PF00106">
    <property type="entry name" value="adh_short"/>
    <property type="match status" value="1"/>
</dbReference>
<dbReference type="InterPro" id="IPR002347">
    <property type="entry name" value="SDR_fam"/>
</dbReference>
<dbReference type="GO" id="GO:0016616">
    <property type="term" value="F:oxidoreductase activity, acting on the CH-OH group of donors, NAD or NADP as acceptor"/>
    <property type="evidence" value="ECO:0007669"/>
    <property type="project" value="TreeGrafter"/>
</dbReference>
<dbReference type="PRINTS" id="PR00081">
    <property type="entry name" value="GDHRDH"/>
</dbReference>
<reference evidence="3" key="2">
    <citation type="submission" date="2020-09" db="EMBL/GenBank/DDBJ databases">
        <authorList>
            <person name="Sun Q."/>
            <person name="Kim S."/>
        </authorList>
    </citation>
    <scope>NUCLEOTIDE SEQUENCE</scope>
    <source>
        <strain evidence="3">KCTC 23430</strain>
    </source>
</reference>
<dbReference type="Proteomes" id="UP000644693">
    <property type="component" value="Unassembled WGS sequence"/>
</dbReference>
<dbReference type="PRINTS" id="PR00080">
    <property type="entry name" value="SDRFAMILY"/>
</dbReference>
<dbReference type="InterPro" id="IPR052184">
    <property type="entry name" value="SDR_enzymes"/>
</dbReference>
<dbReference type="CDD" id="cd05325">
    <property type="entry name" value="carb_red_sniffer_like_SDR_c"/>
    <property type="match status" value="1"/>
</dbReference>
<comment type="caution">
    <text evidence="3">The sequence shown here is derived from an EMBL/GenBank/DDBJ whole genome shotgun (WGS) entry which is preliminary data.</text>
</comment>
<evidence type="ECO:0000256" key="1">
    <source>
        <dbReference type="RuleBase" id="RU000363"/>
    </source>
</evidence>
<dbReference type="RefSeq" id="WP_229802514.1">
    <property type="nucleotide sequence ID" value="NZ_BMYM01000001.1"/>
</dbReference>
<protein>
    <submittedName>
        <fullName evidence="3">Short-chain dehydrogenase</fullName>
    </submittedName>
</protein>
<keyword evidence="4" id="KW-1185">Reference proteome</keyword>
<dbReference type="AlphaFoldDB" id="A0A919CI94"/>
<accession>A0A919CI94</accession>
<dbReference type="SUPFAM" id="SSF51735">
    <property type="entry name" value="NAD(P)-binding Rossmann-fold domains"/>
    <property type="match status" value="1"/>
</dbReference>
<sequence>MLKTVYFSLLLSLTASLWSSATMSDTVMTVLVTGANRGIGLEMVKQMEARGFEVIGTARNPDRATELKATGAEVLALDVTDGESVAALTAALDGRKIDMLINNAGTGGQRVANFLDYDVDRMRQTFDVNTFGPMRVTQALLPNLEKGKVKTVVSVSSVMASIERNGGGAYGYRASKTALNMLNSSLAKEYADAGFTCVVVHPGWVRTRMGGEQAPVSTEDSVKGLMDVFAGLSTEDNGKFYDFQGEEIPW</sequence>
<gene>
    <name evidence="3" type="ORF">GCM10007053_01670</name>
</gene>
<organism evidence="3 4">
    <name type="scientific">Parahalioglobus pacificus</name>
    <dbReference type="NCBI Taxonomy" id="930806"/>
    <lineage>
        <taxon>Bacteria</taxon>
        <taxon>Pseudomonadati</taxon>
        <taxon>Pseudomonadota</taxon>
        <taxon>Gammaproteobacteria</taxon>
        <taxon>Cellvibrionales</taxon>
        <taxon>Halieaceae</taxon>
        <taxon>Parahalioglobus</taxon>
    </lineage>
</organism>
<keyword evidence="2" id="KW-0732">Signal</keyword>